<sequence length="176" mass="19475">MASPSIKIPNDYTHHLDFDNGLNIIMTPVEVTTKVIGDKNQPVASLILGDPNQPITTTIQGNEAKPITTTIQGNKDKPIVSQVELLNLPNFSKQDLKDLLTPEIRVRIPNYNQVSFKLLGIEVFNICTSGESQVITEPYVPNAYERCEISCCEPDTRPFPRTPSSHPNDPTNPAHS</sequence>
<reference evidence="2 3" key="1">
    <citation type="journal article" date="2011" name="Stand. Genomic Sci.">
        <title>Complete genome sequence of Haliscomenobacter hydrossis type strain (O).</title>
        <authorList>
            <consortium name="US DOE Joint Genome Institute (JGI-PGF)"/>
            <person name="Daligault H."/>
            <person name="Lapidus A."/>
            <person name="Zeytun A."/>
            <person name="Nolan M."/>
            <person name="Lucas S."/>
            <person name="Del Rio T.G."/>
            <person name="Tice H."/>
            <person name="Cheng J.F."/>
            <person name="Tapia R."/>
            <person name="Han C."/>
            <person name="Goodwin L."/>
            <person name="Pitluck S."/>
            <person name="Liolios K."/>
            <person name="Pagani I."/>
            <person name="Ivanova N."/>
            <person name="Huntemann M."/>
            <person name="Mavromatis K."/>
            <person name="Mikhailova N."/>
            <person name="Pati A."/>
            <person name="Chen A."/>
            <person name="Palaniappan K."/>
            <person name="Land M."/>
            <person name="Hauser L."/>
            <person name="Brambilla E.M."/>
            <person name="Rohde M."/>
            <person name="Verbarg S."/>
            <person name="Goker M."/>
            <person name="Bristow J."/>
            <person name="Eisen J.A."/>
            <person name="Markowitz V."/>
            <person name="Hugenholtz P."/>
            <person name="Kyrpides N.C."/>
            <person name="Klenk H.P."/>
            <person name="Woyke T."/>
        </authorList>
    </citation>
    <scope>NUCLEOTIDE SEQUENCE [LARGE SCALE GENOMIC DNA]</scope>
    <source>
        <strain evidence="3">ATCC 27775 / DSM 1100 / LMG 10767 / O</strain>
    </source>
</reference>
<organism evidence="2 3">
    <name type="scientific">Haliscomenobacter hydrossis (strain ATCC 27775 / DSM 1100 / LMG 10767 / O)</name>
    <dbReference type="NCBI Taxonomy" id="760192"/>
    <lineage>
        <taxon>Bacteria</taxon>
        <taxon>Pseudomonadati</taxon>
        <taxon>Bacteroidota</taxon>
        <taxon>Saprospiria</taxon>
        <taxon>Saprospirales</taxon>
        <taxon>Haliscomenobacteraceae</taxon>
        <taxon>Haliscomenobacter</taxon>
    </lineage>
</organism>
<keyword evidence="3" id="KW-1185">Reference proteome</keyword>
<dbReference type="HOGENOM" id="CLU_1523090_0_0_10"/>
<accession>F4L052</accession>
<feature type="region of interest" description="Disordered" evidence="1">
    <location>
        <begin position="157"/>
        <end position="176"/>
    </location>
</feature>
<evidence type="ECO:0000313" key="2">
    <source>
        <dbReference type="EMBL" id="AEE52761.1"/>
    </source>
</evidence>
<dbReference type="eggNOG" id="ENOG50346JT">
    <property type="taxonomic scope" value="Bacteria"/>
</dbReference>
<feature type="compositionally biased region" description="Polar residues" evidence="1">
    <location>
        <begin position="162"/>
        <end position="176"/>
    </location>
</feature>
<dbReference type="RefSeq" id="WP_013767297.1">
    <property type="nucleotide sequence ID" value="NC_015510.1"/>
</dbReference>
<dbReference type="KEGG" id="hhy:Halhy_4933"/>
<gene>
    <name evidence="2" type="ordered locus">Halhy_4933</name>
</gene>
<reference key="2">
    <citation type="submission" date="2011-04" db="EMBL/GenBank/DDBJ databases">
        <title>Complete sequence of chromosome of Haliscomenobacter hydrossis DSM 1100.</title>
        <authorList>
            <consortium name="US DOE Joint Genome Institute (JGI-PGF)"/>
            <person name="Lucas S."/>
            <person name="Han J."/>
            <person name="Lapidus A."/>
            <person name="Bruce D."/>
            <person name="Goodwin L."/>
            <person name="Pitluck S."/>
            <person name="Peters L."/>
            <person name="Kyrpides N."/>
            <person name="Mavromatis K."/>
            <person name="Ivanova N."/>
            <person name="Ovchinnikova G."/>
            <person name="Pagani I."/>
            <person name="Daligault H."/>
            <person name="Detter J.C."/>
            <person name="Han C."/>
            <person name="Land M."/>
            <person name="Hauser L."/>
            <person name="Markowitz V."/>
            <person name="Cheng J.-F."/>
            <person name="Hugenholtz P."/>
            <person name="Woyke T."/>
            <person name="Wu D."/>
            <person name="Verbarg S."/>
            <person name="Frueling A."/>
            <person name="Brambilla E."/>
            <person name="Klenk H.-P."/>
            <person name="Eisen J.A."/>
        </authorList>
    </citation>
    <scope>NUCLEOTIDE SEQUENCE</scope>
    <source>
        <strain>DSM 1100</strain>
    </source>
</reference>
<dbReference type="OrthoDB" id="5244675at2"/>
<proteinExistence type="predicted"/>
<protein>
    <submittedName>
        <fullName evidence="2">Uncharacterized protein</fullName>
    </submittedName>
</protein>
<evidence type="ECO:0000313" key="3">
    <source>
        <dbReference type="Proteomes" id="UP000008461"/>
    </source>
</evidence>
<evidence type="ECO:0000256" key="1">
    <source>
        <dbReference type="SAM" id="MobiDB-lite"/>
    </source>
</evidence>
<dbReference type="AlphaFoldDB" id="F4L052"/>
<name>F4L052_HALH1</name>
<dbReference type="EMBL" id="CP002691">
    <property type="protein sequence ID" value="AEE52761.1"/>
    <property type="molecule type" value="Genomic_DNA"/>
</dbReference>
<dbReference type="Proteomes" id="UP000008461">
    <property type="component" value="Chromosome"/>
</dbReference>
<dbReference type="STRING" id="760192.Halhy_4933"/>